<dbReference type="PANTHER" id="PTHR20934:SF0">
    <property type="entry name" value="TRANSCRIPTION ELONGATION FACTOR 1 HOMOLOG"/>
    <property type="match status" value="1"/>
</dbReference>
<dbReference type="Proteomes" id="UP000608579">
    <property type="component" value="Unassembled WGS sequence"/>
</dbReference>
<name>A0A832ZUC4_CALS0</name>
<reference evidence="2" key="1">
    <citation type="journal article" date="2020" name="ISME J.">
        <title>Gammaproteobacteria mediating utilization of methyl-, sulfur- and petroleum organic compounds in deep ocean hydrothermal plumes.</title>
        <authorList>
            <person name="Zhou Z."/>
            <person name="Liu Y."/>
            <person name="Pan J."/>
            <person name="Cron B.R."/>
            <person name="Toner B.M."/>
            <person name="Anantharaman K."/>
            <person name="Breier J.A."/>
            <person name="Dick G.J."/>
            <person name="Li M."/>
        </authorList>
    </citation>
    <scope>NUCLEOTIDE SEQUENCE</scope>
    <source>
        <strain evidence="2">SZUA-1515</strain>
    </source>
</reference>
<dbReference type="GO" id="GO:0006368">
    <property type="term" value="P:transcription elongation by RNA polymerase II"/>
    <property type="evidence" value="ECO:0007669"/>
    <property type="project" value="TreeGrafter"/>
</dbReference>
<accession>A0A832ZUC4</accession>
<dbReference type="SUPFAM" id="SSF57783">
    <property type="entry name" value="Zinc beta-ribbon"/>
    <property type="match status" value="1"/>
</dbReference>
<dbReference type="InterPro" id="IPR038567">
    <property type="entry name" value="T_Elf1_sf"/>
</dbReference>
<evidence type="ECO:0000313" key="2">
    <source>
        <dbReference type="EMBL" id="HIQ28961.1"/>
    </source>
</evidence>
<dbReference type="AlphaFoldDB" id="A0A832ZUC4"/>
<protein>
    <recommendedName>
        <fullName evidence="4">Transcription elongation factor 1 homolog</fullName>
    </recommendedName>
</protein>
<evidence type="ECO:0000256" key="1">
    <source>
        <dbReference type="ARBA" id="ARBA00022833"/>
    </source>
</evidence>
<dbReference type="InterPro" id="IPR007808">
    <property type="entry name" value="Elf1"/>
</dbReference>
<organism evidence="2 3">
    <name type="scientific">Caldiarchaeum subterraneum</name>
    <dbReference type="NCBI Taxonomy" id="311458"/>
    <lineage>
        <taxon>Archaea</taxon>
        <taxon>Nitrososphaerota</taxon>
        <taxon>Candidatus Caldarchaeales</taxon>
        <taxon>Candidatus Caldarchaeaceae</taxon>
        <taxon>Candidatus Caldarchaeum</taxon>
    </lineage>
</organism>
<evidence type="ECO:0008006" key="4">
    <source>
        <dbReference type="Google" id="ProtNLM"/>
    </source>
</evidence>
<evidence type="ECO:0000313" key="3">
    <source>
        <dbReference type="Proteomes" id="UP000608579"/>
    </source>
</evidence>
<comment type="caution">
    <text evidence="2">The sequence shown here is derived from an EMBL/GenBank/DDBJ whole genome shotgun (WGS) entry which is preliminary data.</text>
</comment>
<sequence length="85" mass="9373">MGRRRRKIIRKTPKPPPSVFICPLCGAQAVSVTHEPEAEVATVSCANCKVSAQVKWYPAYTNVDAYSEWYDIVTKGTPEAETGES</sequence>
<dbReference type="Gene3D" id="2.20.25.190">
    <property type="match status" value="1"/>
</dbReference>
<proteinExistence type="predicted"/>
<dbReference type="Pfam" id="PF05129">
    <property type="entry name" value="Zn_ribbon_Elf1"/>
    <property type="match status" value="1"/>
</dbReference>
<keyword evidence="1" id="KW-0862">Zinc</keyword>
<dbReference type="EMBL" id="DQVM01000003">
    <property type="protein sequence ID" value="HIQ28961.1"/>
    <property type="molecule type" value="Genomic_DNA"/>
</dbReference>
<gene>
    <name evidence="2" type="ORF">EYH45_00175</name>
</gene>
<dbReference type="PANTHER" id="PTHR20934">
    <property type="entry name" value="TRANSCRIPTION ELONGATION FACTOR 1 HOMOLOG"/>
    <property type="match status" value="1"/>
</dbReference>